<dbReference type="Pfam" id="PF00076">
    <property type="entry name" value="RRM_1"/>
    <property type="match status" value="1"/>
</dbReference>
<evidence type="ECO:0000313" key="6">
    <source>
        <dbReference type="Proteomes" id="UP000799439"/>
    </source>
</evidence>
<dbReference type="GO" id="GO:0003729">
    <property type="term" value="F:mRNA binding"/>
    <property type="evidence" value="ECO:0007669"/>
    <property type="project" value="TreeGrafter"/>
</dbReference>
<evidence type="ECO:0000259" key="4">
    <source>
        <dbReference type="PROSITE" id="PS50102"/>
    </source>
</evidence>
<evidence type="ECO:0000256" key="3">
    <source>
        <dbReference type="SAM" id="MobiDB-lite"/>
    </source>
</evidence>
<reference evidence="5" key="1">
    <citation type="journal article" date="2020" name="Stud. Mycol.">
        <title>101 Dothideomycetes genomes: a test case for predicting lifestyles and emergence of pathogens.</title>
        <authorList>
            <person name="Haridas S."/>
            <person name="Albert R."/>
            <person name="Binder M."/>
            <person name="Bloem J."/>
            <person name="Labutti K."/>
            <person name="Salamov A."/>
            <person name="Andreopoulos B."/>
            <person name="Baker S."/>
            <person name="Barry K."/>
            <person name="Bills G."/>
            <person name="Bluhm B."/>
            <person name="Cannon C."/>
            <person name="Castanera R."/>
            <person name="Culley D."/>
            <person name="Daum C."/>
            <person name="Ezra D."/>
            <person name="Gonzalez J."/>
            <person name="Henrissat B."/>
            <person name="Kuo A."/>
            <person name="Liang C."/>
            <person name="Lipzen A."/>
            <person name="Lutzoni F."/>
            <person name="Magnuson J."/>
            <person name="Mondo S."/>
            <person name="Nolan M."/>
            <person name="Ohm R."/>
            <person name="Pangilinan J."/>
            <person name="Park H.-J."/>
            <person name="Ramirez L."/>
            <person name="Alfaro M."/>
            <person name="Sun H."/>
            <person name="Tritt A."/>
            <person name="Yoshinaga Y."/>
            <person name="Zwiers L.-H."/>
            <person name="Turgeon B."/>
            <person name="Goodwin S."/>
            <person name="Spatafora J."/>
            <person name="Crous P."/>
            <person name="Grigoriev I."/>
        </authorList>
    </citation>
    <scope>NUCLEOTIDE SEQUENCE</scope>
    <source>
        <strain evidence="5">CBS 260.36</strain>
    </source>
</reference>
<gene>
    <name evidence="5" type="ORF">K461DRAFT_159772</name>
</gene>
<dbReference type="CDD" id="cd12418">
    <property type="entry name" value="RRM_Aly_REF_like"/>
    <property type="match status" value="1"/>
</dbReference>
<evidence type="ECO:0000313" key="5">
    <source>
        <dbReference type="EMBL" id="KAF2151975.1"/>
    </source>
</evidence>
<dbReference type="SMART" id="SM00360">
    <property type="entry name" value="RRM"/>
    <property type="match status" value="1"/>
</dbReference>
<sequence>MRPLTQHQIAAPLGAIHVTATAPVRIEEGSAASKKTFLAPAHNIRRPQSDGKLRVENIHYELLEPDLRELFSRIGPLSSVQLLYDRHDRPTGTAFVTYHSPADARDAVREFDGANAYGQPIRVALQASAPADRPARSLFDRIESSEPRRRPARSVSPAARKDIDRYVPPGGGEGRRDRSPIRRRGTPREGGRRPGERAPNARGGGRGGARGGARGGGRGGGRTDSDGRPLVGGRPRKTAEELDAEMNDYWGSNPEADKGATNGDGAVATKNTAPEPDVDLMIE</sequence>
<dbReference type="InterPro" id="IPR000504">
    <property type="entry name" value="RRM_dom"/>
</dbReference>
<comment type="caution">
    <text evidence="5">The sequence shown here is derived from an EMBL/GenBank/DDBJ whole genome shotgun (WGS) entry which is preliminary data.</text>
</comment>
<feature type="domain" description="RRM" evidence="4">
    <location>
        <begin position="51"/>
        <end position="128"/>
    </location>
</feature>
<dbReference type="AlphaFoldDB" id="A0A9P4J2D3"/>
<dbReference type="InterPro" id="IPR025715">
    <property type="entry name" value="FoP_C"/>
</dbReference>
<feature type="region of interest" description="Disordered" evidence="3">
    <location>
        <begin position="127"/>
        <end position="283"/>
    </location>
</feature>
<accession>A0A9P4J2D3</accession>
<feature type="compositionally biased region" description="Basic and acidic residues" evidence="3">
    <location>
        <begin position="133"/>
        <end position="149"/>
    </location>
</feature>
<dbReference type="GO" id="GO:0005634">
    <property type="term" value="C:nucleus"/>
    <property type="evidence" value="ECO:0007669"/>
    <property type="project" value="TreeGrafter"/>
</dbReference>
<dbReference type="Proteomes" id="UP000799439">
    <property type="component" value="Unassembled WGS sequence"/>
</dbReference>
<dbReference type="OrthoDB" id="5382468at2759"/>
<dbReference type="EMBL" id="ML996087">
    <property type="protein sequence ID" value="KAF2151975.1"/>
    <property type="molecule type" value="Genomic_DNA"/>
</dbReference>
<dbReference type="InterPro" id="IPR035979">
    <property type="entry name" value="RBD_domain_sf"/>
</dbReference>
<dbReference type="InterPro" id="IPR051229">
    <property type="entry name" value="ALYREF_mRNA_export"/>
</dbReference>
<feature type="compositionally biased region" description="Gly residues" evidence="3">
    <location>
        <begin position="202"/>
        <end position="220"/>
    </location>
</feature>
<dbReference type="SUPFAM" id="SSF54928">
    <property type="entry name" value="RNA-binding domain, RBD"/>
    <property type="match status" value="1"/>
</dbReference>
<keyword evidence="1 2" id="KW-0694">RNA-binding</keyword>
<name>A0A9P4J2D3_9PEZI</name>
<dbReference type="PROSITE" id="PS50102">
    <property type="entry name" value="RRM"/>
    <property type="match status" value="1"/>
</dbReference>
<organism evidence="5 6">
    <name type="scientific">Myriangium duriaei CBS 260.36</name>
    <dbReference type="NCBI Taxonomy" id="1168546"/>
    <lineage>
        <taxon>Eukaryota</taxon>
        <taxon>Fungi</taxon>
        <taxon>Dikarya</taxon>
        <taxon>Ascomycota</taxon>
        <taxon>Pezizomycotina</taxon>
        <taxon>Dothideomycetes</taxon>
        <taxon>Dothideomycetidae</taxon>
        <taxon>Myriangiales</taxon>
        <taxon>Myriangiaceae</taxon>
        <taxon>Myriangium</taxon>
    </lineage>
</organism>
<evidence type="ECO:0000256" key="2">
    <source>
        <dbReference type="PROSITE-ProRule" id="PRU00176"/>
    </source>
</evidence>
<dbReference type="Gene3D" id="3.30.70.330">
    <property type="match status" value="1"/>
</dbReference>
<protein>
    <submittedName>
        <fullName evidence="5">RNA-binding domain-containing protein</fullName>
    </submittedName>
</protein>
<dbReference type="PANTHER" id="PTHR19965:SF82">
    <property type="entry name" value="THO COMPLEX SUBUNIT 4"/>
    <property type="match status" value="1"/>
</dbReference>
<proteinExistence type="predicted"/>
<keyword evidence="6" id="KW-1185">Reference proteome</keyword>
<dbReference type="InterPro" id="IPR012677">
    <property type="entry name" value="Nucleotide-bd_a/b_plait_sf"/>
</dbReference>
<feature type="compositionally biased region" description="Basic and acidic residues" evidence="3">
    <location>
        <begin position="173"/>
        <end position="196"/>
    </location>
</feature>
<dbReference type="PANTHER" id="PTHR19965">
    <property type="entry name" value="RNA AND EXPORT FACTOR BINDING PROTEIN"/>
    <property type="match status" value="1"/>
</dbReference>
<dbReference type="SMART" id="SM01218">
    <property type="entry name" value="FoP_duplication"/>
    <property type="match status" value="1"/>
</dbReference>
<evidence type="ECO:0000256" key="1">
    <source>
        <dbReference type="ARBA" id="ARBA00022884"/>
    </source>
</evidence>